<dbReference type="GO" id="GO:0004181">
    <property type="term" value="F:metallocarboxypeptidase activity"/>
    <property type="evidence" value="ECO:0007669"/>
    <property type="project" value="InterPro"/>
</dbReference>
<proteinExistence type="inferred from homology"/>
<organism evidence="11 12">
    <name type="scientific">Cyprinus carpio carpio</name>
    <dbReference type="NCBI Taxonomy" id="630221"/>
    <lineage>
        <taxon>Eukaryota</taxon>
        <taxon>Metazoa</taxon>
        <taxon>Chordata</taxon>
        <taxon>Craniata</taxon>
        <taxon>Vertebrata</taxon>
        <taxon>Euteleostomi</taxon>
        <taxon>Actinopterygii</taxon>
        <taxon>Neopterygii</taxon>
        <taxon>Teleostei</taxon>
        <taxon>Ostariophysi</taxon>
        <taxon>Cypriniformes</taxon>
        <taxon>Cyprinidae</taxon>
        <taxon>Cyprininae</taxon>
        <taxon>Cyprinus</taxon>
    </lineage>
</organism>
<dbReference type="GeneTree" id="ENSGT00940000156141"/>
<accession>A0A9J7XE97</accession>
<dbReference type="AlphaFoldDB" id="A0A9J7XE97"/>
<name>A0A9J7XE97_CYPCA</name>
<dbReference type="FunFam" id="2.60.120.260:FF:000035">
    <property type="entry name" value="probable carboxypeptidase X1 isoform X2"/>
    <property type="match status" value="1"/>
</dbReference>
<dbReference type="Gene3D" id="2.60.120.260">
    <property type="entry name" value="Galactose-binding domain-like"/>
    <property type="match status" value="1"/>
</dbReference>
<dbReference type="PANTHER" id="PTHR12428:SF65">
    <property type="entry name" value="CYTOCHROME C OXIDASE ASSEMBLY PROTEIN COX18, MITOCHONDRIAL"/>
    <property type="match status" value="1"/>
</dbReference>
<evidence type="ECO:0000313" key="12">
    <source>
        <dbReference type="Proteomes" id="UP001108240"/>
    </source>
</evidence>
<evidence type="ECO:0000256" key="3">
    <source>
        <dbReference type="ARBA" id="ARBA00022692"/>
    </source>
</evidence>
<feature type="signal peptide" evidence="9">
    <location>
        <begin position="1"/>
        <end position="23"/>
    </location>
</feature>
<dbReference type="PROSITE" id="PS01285">
    <property type="entry name" value="FA58C_1"/>
    <property type="match status" value="1"/>
</dbReference>
<evidence type="ECO:0000256" key="9">
    <source>
        <dbReference type="SAM" id="SignalP"/>
    </source>
</evidence>
<keyword evidence="4 8" id="KW-1133">Transmembrane helix</keyword>
<dbReference type="GO" id="GO:0033617">
    <property type="term" value="P:mitochondrial respiratory chain complex IV assembly"/>
    <property type="evidence" value="ECO:0007669"/>
    <property type="project" value="TreeGrafter"/>
</dbReference>
<dbReference type="Ensembl" id="ENSCCRT00000135729.1">
    <property type="protein sequence ID" value="ENSCCRP00000105243.1"/>
    <property type="gene ID" value="ENSCCRG00000009564.2"/>
</dbReference>
<dbReference type="InterPro" id="IPR000834">
    <property type="entry name" value="Peptidase_M14"/>
</dbReference>
<dbReference type="Proteomes" id="UP001108240">
    <property type="component" value="Unplaced"/>
</dbReference>
<evidence type="ECO:0000256" key="8">
    <source>
        <dbReference type="SAM" id="Phobius"/>
    </source>
</evidence>
<dbReference type="GO" id="GO:0005743">
    <property type="term" value="C:mitochondrial inner membrane"/>
    <property type="evidence" value="ECO:0007669"/>
    <property type="project" value="TreeGrafter"/>
</dbReference>
<comment type="similarity">
    <text evidence="6">Belongs to the OXA1/ALB3/YidC family.</text>
</comment>
<dbReference type="Pfam" id="PF00754">
    <property type="entry name" value="F5_F8_type_C"/>
    <property type="match status" value="1"/>
</dbReference>
<sequence length="768" mass="85853">MAPTVILLSLLTFIVVLVGGVTTSPPPKQSATTASYHLNYTQASSATGSVRARVKPRTTSTTSTYGNISPAKVSSLPKTVKPTEATTRALQPTEGNTKPLKATTFKPTPATGAPKQTSTTKLLKPTAVKPTLPATKTTTTPVRFNTEDLNENIDKNVERRVWNTKESEEPPVFECPPLGLESLKVKDSQIQASSYKRMGLGPHRGRLNIQSGVEDGDIYDGAWCAEYKDQNQWLQIDAKKLTRFTAVILQGRGSIWSLDYVETFKVQVSNDTIKWKPCMNATEEVVFEGNKDSETPVLAILPEPAVAQYIRINPQTWFKNGTICLRAEIMGCELPDPNNIYPWQAEEGTKDKLDFRHHNYKEMRKLMKSVNEMCPDITRIYSIGKSYMGLKLYVMEISDNPGKHELGLPIMMWPKFTRLTTIVNLRICHYGNLTTLRPDIRSVSQVSSYLDTRTHSIRPLCCRSPLLAGHASITPTLGLEPRRTITTDRPSWYESVADSTPVYLTEQLLVSTQQMTGLPWWASIMCTTLALRTAITLPLGIYQSIIIAKVEALQKEIAVLARQLRFEISVKAKEKGWSEKTCRFHFKKNLKRIVSELYVRDNCHPFKASLLIWVQLPMWVCLSLALRNLSLEMGHVPLASDAGLATGGALWFPDLTLPDSTWIVPVFLGLINLLITEIFALRQLEPSKFQKFVTNFIRGISLVMIPIAATVPSSMSLYWLCSSCVGLAHNLLLRSPRFRGVCRIPPTRSDSETPYKDIAAAFAAKYIK</sequence>
<feature type="region of interest" description="Disordered" evidence="7">
    <location>
        <begin position="45"/>
        <end position="119"/>
    </location>
</feature>
<keyword evidence="12" id="KW-1185">Reference proteome</keyword>
<dbReference type="PANTHER" id="PTHR12428">
    <property type="entry name" value="OXA1"/>
    <property type="match status" value="1"/>
</dbReference>
<evidence type="ECO:0000256" key="5">
    <source>
        <dbReference type="ARBA" id="ARBA00023136"/>
    </source>
</evidence>
<feature type="transmembrane region" description="Helical" evidence="8">
    <location>
        <begin position="692"/>
        <end position="711"/>
    </location>
</feature>
<evidence type="ECO:0000256" key="1">
    <source>
        <dbReference type="ARBA" id="ARBA00004141"/>
    </source>
</evidence>
<comment type="subcellular location">
    <subcellularLocation>
        <location evidence="1 6">Membrane</location>
        <topology evidence="1 6">Multi-pass membrane protein</topology>
    </subcellularLocation>
</comment>
<reference evidence="11" key="1">
    <citation type="submission" date="2025-08" db="UniProtKB">
        <authorList>
            <consortium name="Ensembl"/>
        </authorList>
    </citation>
    <scope>IDENTIFICATION</scope>
</reference>
<dbReference type="GO" id="GO:0006508">
    <property type="term" value="P:proteolysis"/>
    <property type="evidence" value="ECO:0007669"/>
    <property type="project" value="InterPro"/>
</dbReference>
<protein>
    <recommendedName>
        <fullName evidence="10">F5/8 type C domain-containing protein</fullName>
    </recommendedName>
</protein>
<keyword evidence="3 6" id="KW-0812">Transmembrane</keyword>
<reference evidence="11" key="2">
    <citation type="submission" date="2025-09" db="UniProtKB">
        <authorList>
            <consortium name="Ensembl"/>
        </authorList>
    </citation>
    <scope>IDENTIFICATION</scope>
</reference>
<dbReference type="CDD" id="cd20069">
    <property type="entry name" value="5TM_Oxa1-like"/>
    <property type="match status" value="1"/>
</dbReference>
<keyword evidence="5 8" id="KW-0472">Membrane</keyword>
<evidence type="ECO:0000256" key="2">
    <source>
        <dbReference type="ARBA" id="ARBA00005988"/>
    </source>
</evidence>
<keyword evidence="9" id="KW-0732">Signal</keyword>
<dbReference type="SUPFAM" id="SSF49785">
    <property type="entry name" value="Galactose-binding domain-like"/>
    <property type="match status" value="1"/>
</dbReference>
<dbReference type="GO" id="GO:0008270">
    <property type="term" value="F:zinc ion binding"/>
    <property type="evidence" value="ECO:0007669"/>
    <property type="project" value="InterPro"/>
</dbReference>
<dbReference type="Pfam" id="PF00246">
    <property type="entry name" value="Peptidase_M14"/>
    <property type="match status" value="1"/>
</dbReference>
<dbReference type="InterPro" id="IPR001708">
    <property type="entry name" value="YidC/ALB3/OXA1/COX18"/>
</dbReference>
<dbReference type="Gene3D" id="3.40.630.10">
    <property type="entry name" value="Zn peptidases"/>
    <property type="match status" value="1"/>
</dbReference>
<evidence type="ECO:0000259" key="10">
    <source>
        <dbReference type="PROSITE" id="PS50022"/>
    </source>
</evidence>
<feature type="compositionally biased region" description="Polar residues" evidence="7">
    <location>
        <begin position="84"/>
        <end position="96"/>
    </location>
</feature>
<dbReference type="GO" id="GO:0032979">
    <property type="term" value="P:protein insertion into mitochondrial inner membrane from matrix"/>
    <property type="evidence" value="ECO:0007669"/>
    <property type="project" value="TreeGrafter"/>
</dbReference>
<dbReference type="PROSITE" id="PS50022">
    <property type="entry name" value="FA58C_3"/>
    <property type="match status" value="1"/>
</dbReference>
<dbReference type="GO" id="GO:0032977">
    <property type="term" value="F:membrane insertase activity"/>
    <property type="evidence" value="ECO:0007669"/>
    <property type="project" value="InterPro"/>
</dbReference>
<evidence type="ECO:0000256" key="6">
    <source>
        <dbReference type="RuleBase" id="RU003945"/>
    </source>
</evidence>
<dbReference type="SUPFAM" id="SSF53187">
    <property type="entry name" value="Zn-dependent exopeptidases"/>
    <property type="match status" value="1"/>
</dbReference>
<comment type="similarity">
    <text evidence="2">Belongs to the peptidase M14 family.</text>
</comment>
<feature type="chain" id="PRO_5039921054" description="F5/8 type C domain-containing protein" evidence="9">
    <location>
        <begin position="24"/>
        <end position="768"/>
    </location>
</feature>
<dbReference type="SMART" id="SM00231">
    <property type="entry name" value="FA58C"/>
    <property type="match status" value="1"/>
</dbReference>
<feature type="domain" description="F5/8 type C" evidence="10">
    <location>
        <begin position="173"/>
        <end position="332"/>
    </location>
</feature>
<evidence type="ECO:0000313" key="11">
    <source>
        <dbReference type="Ensembl" id="ENSCCRP00000105243.1"/>
    </source>
</evidence>
<dbReference type="PROSITE" id="PS01286">
    <property type="entry name" value="FA58C_2"/>
    <property type="match status" value="1"/>
</dbReference>
<evidence type="ECO:0000256" key="4">
    <source>
        <dbReference type="ARBA" id="ARBA00022989"/>
    </source>
</evidence>
<evidence type="ECO:0000256" key="7">
    <source>
        <dbReference type="SAM" id="MobiDB-lite"/>
    </source>
</evidence>
<feature type="transmembrane region" description="Helical" evidence="8">
    <location>
        <begin position="662"/>
        <end position="680"/>
    </location>
</feature>
<dbReference type="Pfam" id="PF02096">
    <property type="entry name" value="60KD_IMP"/>
    <property type="match status" value="1"/>
</dbReference>
<dbReference type="CDD" id="cd00057">
    <property type="entry name" value="FA58C"/>
    <property type="match status" value="1"/>
</dbReference>
<dbReference type="InterPro" id="IPR000421">
    <property type="entry name" value="FA58C"/>
</dbReference>
<dbReference type="InterPro" id="IPR028055">
    <property type="entry name" value="YidC/Oxa/ALB_C"/>
</dbReference>
<feature type="transmembrane region" description="Helical" evidence="8">
    <location>
        <begin position="717"/>
        <end position="733"/>
    </location>
</feature>
<dbReference type="InterPro" id="IPR008979">
    <property type="entry name" value="Galactose-bd-like_sf"/>
</dbReference>
<feature type="compositionally biased region" description="Polar residues" evidence="7">
    <location>
        <begin position="57"/>
        <end position="67"/>
    </location>
</feature>